<evidence type="ECO:0000313" key="5">
    <source>
        <dbReference type="EMBL" id="GFO09579.1"/>
    </source>
</evidence>
<dbReference type="Proteomes" id="UP000735302">
    <property type="component" value="Unassembled WGS sequence"/>
</dbReference>
<feature type="transmembrane region" description="Helical" evidence="2">
    <location>
        <begin position="254"/>
        <end position="276"/>
    </location>
</feature>
<feature type="transmembrane region" description="Helical" evidence="2">
    <location>
        <begin position="547"/>
        <end position="565"/>
    </location>
</feature>
<dbReference type="GO" id="GO:0016747">
    <property type="term" value="F:acyltransferase activity, transferring groups other than amino-acyl groups"/>
    <property type="evidence" value="ECO:0007669"/>
    <property type="project" value="InterPro"/>
</dbReference>
<dbReference type="InterPro" id="IPR002656">
    <property type="entry name" value="Acyl_transf_3_dom"/>
</dbReference>
<keyword evidence="3" id="KW-0732">Signal</keyword>
<evidence type="ECO:0000256" key="1">
    <source>
        <dbReference type="SAM" id="MobiDB-lite"/>
    </source>
</evidence>
<feature type="transmembrane region" description="Helical" evidence="2">
    <location>
        <begin position="619"/>
        <end position="638"/>
    </location>
</feature>
<evidence type="ECO:0000313" key="6">
    <source>
        <dbReference type="Proteomes" id="UP000735302"/>
    </source>
</evidence>
<evidence type="ECO:0000259" key="4">
    <source>
        <dbReference type="SMART" id="SM00703"/>
    </source>
</evidence>
<feature type="domain" description="Nose resistant-to-fluoxetine protein N-terminal" evidence="4">
    <location>
        <begin position="117"/>
        <end position="237"/>
    </location>
</feature>
<comment type="caution">
    <text evidence="5">The sequence shown here is derived from an EMBL/GenBank/DDBJ whole genome shotgun (WGS) entry which is preliminary data.</text>
</comment>
<dbReference type="InterPro" id="IPR052728">
    <property type="entry name" value="O2_lipid_transport_reg"/>
</dbReference>
<evidence type="ECO:0000256" key="2">
    <source>
        <dbReference type="SAM" id="Phobius"/>
    </source>
</evidence>
<dbReference type="InterPro" id="IPR006621">
    <property type="entry name" value="Nose-resist-to-fluoxetine_N"/>
</dbReference>
<feature type="transmembrane region" description="Helical" evidence="2">
    <location>
        <begin position="451"/>
        <end position="471"/>
    </location>
</feature>
<evidence type="ECO:0000256" key="3">
    <source>
        <dbReference type="SAM" id="SignalP"/>
    </source>
</evidence>
<proteinExistence type="predicted"/>
<reference evidence="5 6" key="1">
    <citation type="journal article" date="2021" name="Elife">
        <title>Chloroplast acquisition without the gene transfer in kleptoplastic sea slugs, Plakobranchus ocellatus.</title>
        <authorList>
            <person name="Maeda T."/>
            <person name="Takahashi S."/>
            <person name="Yoshida T."/>
            <person name="Shimamura S."/>
            <person name="Takaki Y."/>
            <person name="Nagai Y."/>
            <person name="Toyoda A."/>
            <person name="Suzuki Y."/>
            <person name="Arimoto A."/>
            <person name="Ishii H."/>
            <person name="Satoh N."/>
            <person name="Nishiyama T."/>
            <person name="Hasebe M."/>
            <person name="Maruyama T."/>
            <person name="Minagawa J."/>
            <person name="Obokata J."/>
            <person name="Shigenobu S."/>
        </authorList>
    </citation>
    <scope>NUCLEOTIDE SEQUENCE [LARGE SCALE GENOMIC DNA]</scope>
</reference>
<dbReference type="Pfam" id="PF01757">
    <property type="entry name" value="Acyl_transf_3"/>
    <property type="match status" value="1"/>
</dbReference>
<feature type="transmembrane region" description="Helical" evidence="2">
    <location>
        <begin position="409"/>
        <end position="431"/>
    </location>
</feature>
<feature type="transmembrane region" description="Helical" evidence="2">
    <location>
        <begin position="370"/>
        <end position="389"/>
    </location>
</feature>
<gene>
    <name evidence="5" type="ORF">PoB_003608400</name>
</gene>
<name>A0AAV4ATA6_9GAST</name>
<feature type="transmembrane region" description="Helical" evidence="2">
    <location>
        <begin position="585"/>
        <end position="607"/>
    </location>
</feature>
<dbReference type="EMBL" id="BLXT01004113">
    <property type="protein sequence ID" value="GFO09579.1"/>
    <property type="molecule type" value="Genomic_DNA"/>
</dbReference>
<dbReference type="AlphaFoldDB" id="A0AAV4ATA6"/>
<feature type="transmembrane region" description="Helical" evidence="2">
    <location>
        <begin position="521"/>
        <end position="540"/>
    </location>
</feature>
<keyword evidence="2" id="KW-0472">Membrane</keyword>
<feature type="transmembrane region" description="Helical" evidence="2">
    <location>
        <begin position="720"/>
        <end position="750"/>
    </location>
</feature>
<keyword evidence="2" id="KW-1133">Transmembrane helix</keyword>
<keyword evidence="2" id="KW-0812">Transmembrane</keyword>
<protein>
    <submittedName>
        <fullName evidence="5">Nose resistant to fluoxetine protein 6-like</fullName>
    </submittedName>
</protein>
<feature type="chain" id="PRO_5043921101" evidence="3">
    <location>
        <begin position="25"/>
        <end position="768"/>
    </location>
</feature>
<dbReference type="Pfam" id="PF20146">
    <property type="entry name" value="NRF"/>
    <property type="match status" value="1"/>
</dbReference>
<feature type="transmembrane region" description="Helical" evidence="2">
    <location>
        <begin position="694"/>
        <end position="714"/>
    </location>
</feature>
<feature type="transmembrane region" description="Helical" evidence="2">
    <location>
        <begin position="658"/>
        <end position="682"/>
    </location>
</feature>
<dbReference type="PANTHER" id="PTHR11161:SF0">
    <property type="entry name" value="O-ACYLTRANSFERASE LIKE PROTEIN"/>
    <property type="match status" value="1"/>
</dbReference>
<dbReference type="PANTHER" id="PTHR11161">
    <property type="entry name" value="O-ACYLTRANSFERASE"/>
    <property type="match status" value="1"/>
</dbReference>
<keyword evidence="6" id="KW-1185">Reference proteome</keyword>
<accession>A0AAV4ATA6</accession>
<dbReference type="SMART" id="SM00703">
    <property type="entry name" value="NRF"/>
    <property type="match status" value="1"/>
</dbReference>
<feature type="region of interest" description="Disordered" evidence="1">
    <location>
        <begin position="294"/>
        <end position="313"/>
    </location>
</feature>
<feature type="signal peptide" evidence="3">
    <location>
        <begin position="1"/>
        <end position="24"/>
    </location>
</feature>
<organism evidence="5 6">
    <name type="scientific">Plakobranchus ocellatus</name>
    <dbReference type="NCBI Taxonomy" id="259542"/>
    <lineage>
        <taxon>Eukaryota</taxon>
        <taxon>Metazoa</taxon>
        <taxon>Spiralia</taxon>
        <taxon>Lophotrochozoa</taxon>
        <taxon>Mollusca</taxon>
        <taxon>Gastropoda</taxon>
        <taxon>Heterobranchia</taxon>
        <taxon>Euthyneura</taxon>
        <taxon>Panpulmonata</taxon>
        <taxon>Sacoglossa</taxon>
        <taxon>Placobranchoidea</taxon>
        <taxon>Plakobranchidae</taxon>
        <taxon>Plakobranchus</taxon>
    </lineage>
</organism>
<sequence length="768" mass="85210">MFTKSSISLSLIVTALLLVSYTAAVNTLHTSDDEFSRTLPVSSRLSYTKLLATPGHLIRHANHFDERVYTDTLQKLTSLFSGTGRGYTDFASDSGDTPWLLTMMNSLEALAEQDTSSDRCVNDTGHLITSMVERQTWALKFLDATGKIGPGLSELRINFVGDYDLCLSLVTPPTNETEGFKGSYTTLKAALGPVTNPLAMLMIQWGVCMPDSCSEQDIMLLLGEALRDAGLNGTVSVLPAENHREEREATPATVAAIIIICVIGILMFAGTLYDIIFLQWPRWKIEWAQDERNVNIGPGSSENGGIKGGSGRQDDDEPLIIHEELALPPPVPSGRFAKALVAFSVYTNGSKVLNTSQAPDSITCVHGIRFLSLTWVILGHTFVEGLSVVENIVTEVPILLHRWTFDAVANAFLSVDSFFTLSGLLVSYLTVIEMKKRGWKLNWGMFYFHRFWRLTPPYMLVIVLILGLQQYCGSGPLWSQIQPKDKDACTNYWWTNLLYVNNLVYAKHSCLGQSWYLANDMQFYVISPLMIIPFYFNPLFGFASCFVFLLTSMIVTGVLSAQNHWATTLVTSSMSGSFESYFFDYYVTPWCRIGPYIVGIVTGYILASKKNKIKLTWPIALTGWSIAIATGLAALYGLRGDIGGKHPSSLGVAALYNSVARSAWAAALCWLIVACVSGWGGFVNTFLSWSPFVVLGRLTYMAYLIHMCLLDIYFQNQDTLYYLTGFNIAVTFMAVLVATYGLSFIFMLGLESPMIGLEKIFLPKRRKD</sequence>